<dbReference type="GO" id="GO:0032934">
    <property type="term" value="F:sterol binding"/>
    <property type="evidence" value="ECO:0007669"/>
    <property type="project" value="TreeGrafter"/>
</dbReference>
<dbReference type="Gene3D" id="2.40.160.120">
    <property type="match status" value="1"/>
</dbReference>
<dbReference type="VEuPathDB" id="GiardiaDB:QR46_4499"/>
<dbReference type="GO" id="GO:0016020">
    <property type="term" value="C:membrane"/>
    <property type="evidence" value="ECO:0007669"/>
    <property type="project" value="TreeGrafter"/>
</dbReference>
<evidence type="ECO:0008006" key="3">
    <source>
        <dbReference type="Google" id="ProtNLM"/>
    </source>
</evidence>
<name>A0A132NNC3_GIAIN</name>
<dbReference type="InterPro" id="IPR037239">
    <property type="entry name" value="OSBP_sf"/>
</dbReference>
<evidence type="ECO:0000313" key="1">
    <source>
        <dbReference type="EMBL" id="KWX11534.1"/>
    </source>
</evidence>
<gene>
    <name evidence="1" type="ORF">QR46_4499</name>
</gene>
<protein>
    <recommendedName>
        <fullName evidence="3">Oxysterol-binding protein</fullName>
    </recommendedName>
</protein>
<sequence length="387" mass="43439">MAVEEQSTTSTPSVLDSFPVSISASLTSKGGFMITDTELIKAQRALTRECIANFGKSLFTGENIMRRSIPIKKLVWTPMSQIQQLTQQLLSNLSFLRKASLVSGLERFELCVAYVIGCLYPTVVDQHKAFNPIIGECYEDCLFVKQGDDQAKVNITGEQVANHPPACLYTIYEDNAEYKIVGGAELIVSIGLNKVKITRKGINSICFSTGNPKRITFDFPTFHLVGLLWGIRWGFFSGNLRIRGYDHQENASLNEMCQYIPVLRKNADYSKEEENMAFECIVRFQRRSNLNIVDGSIVDKNNLQKSFVSGSWTDSIIIGNVNYNVVTSETSVHSLFSERRLPMDGCLREDIAMFMADEIDKANVIKAELEERQRSDRTLRASSSSKA</sequence>
<dbReference type="AlphaFoldDB" id="A0A132NNC3"/>
<dbReference type="InterPro" id="IPR000648">
    <property type="entry name" value="Oxysterol-bd"/>
</dbReference>
<dbReference type="PANTHER" id="PTHR10972">
    <property type="entry name" value="OXYSTEROL-BINDING PROTEIN-RELATED"/>
    <property type="match status" value="1"/>
</dbReference>
<comment type="caution">
    <text evidence="1">The sequence shown here is derived from an EMBL/GenBank/DDBJ whole genome shotgun (WGS) entry which is preliminary data.</text>
</comment>
<proteinExistence type="predicted"/>
<evidence type="ECO:0000313" key="2">
    <source>
        <dbReference type="Proteomes" id="UP000070089"/>
    </source>
</evidence>
<dbReference type="SUPFAM" id="SSF144000">
    <property type="entry name" value="Oxysterol-binding protein-like"/>
    <property type="match status" value="1"/>
</dbReference>
<organism evidence="1 2">
    <name type="scientific">Giardia duodenalis assemblage B</name>
    <dbReference type="NCBI Taxonomy" id="1394984"/>
    <lineage>
        <taxon>Eukaryota</taxon>
        <taxon>Metamonada</taxon>
        <taxon>Diplomonadida</taxon>
        <taxon>Hexamitidae</taxon>
        <taxon>Giardiinae</taxon>
        <taxon>Giardia</taxon>
    </lineage>
</organism>
<dbReference type="PANTHER" id="PTHR10972:SF148">
    <property type="entry name" value="OXYSTEROL-BINDING PROTEIN 9"/>
    <property type="match status" value="1"/>
</dbReference>
<dbReference type="Pfam" id="PF01237">
    <property type="entry name" value="Oxysterol_BP"/>
    <property type="match status" value="1"/>
</dbReference>
<dbReference type="GO" id="GO:0005829">
    <property type="term" value="C:cytosol"/>
    <property type="evidence" value="ECO:0007669"/>
    <property type="project" value="TreeGrafter"/>
</dbReference>
<accession>A0A132NNC3</accession>
<dbReference type="Proteomes" id="UP000070089">
    <property type="component" value="Unassembled WGS sequence"/>
</dbReference>
<dbReference type="EMBL" id="JXTI01000176">
    <property type="protein sequence ID" value="KWX11534.1"/>
    <property type="molecule type" value="Genomic_DNA"/>
</dbReference>
<reference evidence="1 2" key="1">
    <citation type="journal article" date="2015" name="Mol. Biochem. Parasitol.">
        <title>Identification of polymorphic genes for use in assemblage B genotyping assays through comparative genomics of multiple assemblage B Giardia duodenalis isolates.</title>
        <authorList>
            <person name="Wielinga C."/>
            <person name="Thompson R.C."/>
            <person name="Monis P."/>
            <person name="Ryan U."/>
        </authorList>
    </citation>
    <scope>NUCLEOTIDE SEQUENCE [LARGE SCALE GENOMIC DNA]</scope>
    <source>
        <strain evidence="1 2">BAH15c1</strain>
    </source>
</reference>